<dbReference type="EMBL" id="CP007141">
    <property type="protein sequence ID" value="AJC74701.1"/>
    <property type="molecule type" value="Genomic_DNA"/>
</dbReference>
<dbReference type="Proteomes" id="UP000077469">
    <property type="component" value="Chromosome"/>
</dbReference>
<dbReference type="KEGG" id="phy:AJ81_03935"/>
<protein>
    <submittedName>
        <fullName evidence="1">Uncharacterized protein</fullName>
    </submittedName>
</protein>
<name>A0A0X1KTX6_9THEM</name>
<evidence type="ECO:0000313" key="1">
    <source>
        <dbReference type="EMBL" id="AJC74701.1"/>
    </source>
</evidence>
<organism evidence="1 2">
    <name type="scientific">Pseudothermotoga hypogea DSM 11164 = NBRC 106472</name>
    <dbReference type="NCBI Taxonomy" id="1123384"/>
    <lineage>
        <taxon>Bacteria</taxon>
        <taxon>Thermotogati</taxon>
        <taxon>Thermotogota</taxon>
        <taxon>Thermotogae</taxon>
        <taxon>Thermotogales</taxon>
        <taxon>Thermotogaceae</taxon>
        <taxon>Pseudothermotoga</taxon>
    </lineage>
</organism>
<keyword evidence="2" id="KW-1185">Reference proteome</keyword>
<dbReference type="PATRIC" id="fig|1123384.7.peg.770"/>
<dbReference type="STRING" id="1123384.AJ81_03935"/>
<sequence>MSNKTPILPHDQLMFRNSVPIFTTIPNEGEPR</sequence>
<gene>
    <name evidence="1" type="ORF">AJ81_03935</name>
</gene>
<evidence type="ECO:0000313" key="2">
    <source>
        <dbReference type="Proteomes" id="UP000077469"/>
    </source>
</evidence>
<dbReference type="PaxDb" id="1123384-AJ81_03935"/>
<accession>A0A0X1KTX6</accession>
<dbReference type="AlphaFoldDB" id="A0A0X1KTX6"/>
<reference evidence="1 2" key="1">
    <citation type="submission" date="2014-01" db="EMBL/GenBank/DDBJ databases">
        <title>Genome sequencing of Thermotog hypogea.</title>
        <authorList>
            <person name="Zhang X."/>
            <person name="Alvare G."/>
            <person name="Fristensky B."/>
            <person name="Chen L."/>
            <person name="Suen T."/>
            <person name="Chen Q."/>
            <person name="Ma K."/>
        </authorList>
    </citation>
    <scope>NUCLEOTIDE SEQUENCE [LARGE SCALE GENOMIC DNA]</scope>
    <source>
        <strain evidence="1 2">DSM 11164</strain>
    </source>
</reference>
<proteinExistence type="predicted"/>